<dbReference type="CDD" id="cd02440">
    <property type="entry name" value="AdoMet_MTases"/>
    <property type="match status" value="1"/>
</dbReference>
<dbReference type="InterPro" id="IPR029063">
    <property type="entry name" value="SAM-dependent_MTases_sf"/>
</dbReference>
<dbReference type="PIRSF" id="PIRSF004553">
    <property type="entry name" value="CHP00095"/>
    <property type="match status" value="1"/>
</dbReference>
<accession>X1D6G8</accession>
<protein>
    <recommendedName>
        <fullName evidence="4">16S rRNA (Guanine(966)-N(2))-methyltransferase RsmD</fullName>
    </recommendedName>
</protein>
<dbReference type="GO" id="GO:0008168">
    <property type="term" value="F:methyltransferase activity"/>
    <property type="evidence" value="ECO:0007669"/>
    <property type="project" value="UniProtKB-KW"/>
</dbReference>
<dbReference type="SUPFAM" id="SSF53335">
    <property type="entry name" value="S-adenosyl-L-methionine-dependent methyltransferases"/>
    <property type="match status" value="1"/>
</dbReference>
<evidence type="ECO:0000256" key="1">
    <source>
        <dbReference type="ARBA" id="ARBA00022603"/>
    </source>
</evidence>
<dbReference type="AlphaFoldDB" id="X1D6G8"/>
<keyword evidence="1" id="KW-0489">Methyltransferase</keyword>
<dbReference type="GO" id="GO:0003676">
    <property type="term" value="F:nucleic acid binding"/>
    <property type="evidence" value="ECO:0007669"/>
    <property type="project" value="InterPro"/>
</dbReference>
<proteinExistence type="predicted"/>
<dbReference type="NCBIfam" id="TIGR00095">
    <property type="entry name" value="16S rRNA (guanine(966)-N(2))-methyltransferase RsmD"/>
    <property type="match status" value="1"/>
</dbReference>
<dbReference type="PROSITE" id="PS00092">
    <property type="entry name" value="N6_MTASE"/>
    <property type="match status" value="1"/>
</dbReference>
<dbReference type="PANTHER" id="PTHR43542:SF1">
    <property type="entry name" value="METHYLTRANSFERASE"/>
    <property type="match status" value="1"/>
</dbReference>
<organism evidence="3">
    <name type="scientific">marine sediment metagenome</name>
    <dbReference type="NCBI Taxonomy" id="412755"/>
    <lineage>
        <taxon>unclassified sequences</taxon>
        <taxon>metagenomes</taxon>
        <taxon>ecological metagenomes</taxon>
    </lineage>
</organism>
<sequence>MPLHLNPSFFNAILDTQYAIRVKGEIMRIVAGKNKGNILKSPKDLSVRPTSEKVREALFDILGTSVIETCFLDLFAGTGAVGIEALSRGAKKVIFIEKELKCIKIIKENLKKTENSQNAVVYKIDFLSGLKLLARKNYLLDYIFLDPPYNRGLVNISLLEISKLLILRHNGLVIAQHYKREKVMENLNNLKLFNQRVYGECYLSFYDYVNI</sequence>
<evidence type="ECO:0000313" key="3">
    <source>
        <dbReference type="EMBL" id="GAG92041.1"/>
    </source>
</evidence>
<comment type="caution">
    <text evidence="3">The sequence shown here is derived from an EMBL/GenBank/DDBJ whole genome shotgun (WGS) entry which is preliminary data.</text>
</comment>
<dbReference type="PANTHER" id="PTHR43542">
    <property type="entry name" value="METHYLTRANSFERASE"/>
    <property type="match status" value="1"/>
</dbReference>
<name>X1D6G8_9ZZZZ</name>
<evidence type="ECO:0008006" key="4">
    <source>
        <dbReference type="Google" id="ProtNLM"/>
    </source>
</evidence>
<dbReference type="InterPro" id="IPR002052">
    <property type="entry name" value="DNA_methylase_N6_adenine_CS"/>
</dbReference>
<reference evidence="3" key="1">
    <citation type="journal article" date="2014" name="Front. Microbiol.">
        <title>High frequency of phylogenetically diverse reductive dehalogenase-homologous genes in deep subseafloor sedimentary metagenomes.</title>
        <authorList>
            <person name="Kawai M."/>
            <person name="Futagami T."/>
            <person name="Toyoda A."/>
            <person name="Takaki Y."/>
            <person name="Nishi S."/>
            <person name="Hori S."/>
            <person name="Arai W."/>
            <person name="Tsubouchi T."/>
            <person name="Morono Y."/>
            <person name="Uchiyama I."/>
            <person name="Ito T."/>
            <person name="Fujiyama A."/>
            <person name="Inagaki F."/>
            <person name="Takami H."/>
        </authorList>
    </citation>
    <scope>NUCLEOTIDE SEQUENCE</scope>
    <source>
        <strain evidence="3">Expedition CK06-06</strain>
    </source>
</reference>
<dbReference type="GO" id="GO:0031167">
    <property type="term" value="P:rRNA methylation"/>
    <property type="evidence" value="ECO:0007669"/>
    <property type="project" value="InterPro"/>
</dbReference>
<gene>
    <name evidence="3" type="ORF">S01H4_42565</name>
</gene>
<keyword evidence="2" id="KW-0808">Transferase</keyword>
<dbReference type="EMBL" id="BART01023388">
    <property type="protein sequence ID" value="GAG92041.1"/>
    <property type="molecule type" value="Genomic_DNA"/>
</dbReference>
<dbReference type="InterPro" id="IPR004398">
    <property type="entry name" value="RNA_MeTrfase_RsmD"/>
</dbReference>
<dbReference type="Gene3D" id="3.40.50.150">
    <property type="entry name" value="Vaccinia Virus protein VP39"/>
    <property type="match status" value="1"/>
</dbReference>
<dbReference type="Pfam" id="PF03602">
    <property type="entry name" value="Cons_hypoth95"/>
    <property type="match status" value="1"/>
</dbReference>
<evidence type="ECO:0000256" key="2">
    <source>
        <dbReference type="ARBA" id="ARBA00022679"/>
    </source>
</evidence>